<comment type="subcellular location">
    <subcellularLocation>
        <location evidence="1 7">Cell membrane</location>
        <topology evidence="1 7">Multi-pass membrane protein</topology>
    </subcellularLocation>
</comment>
<feature type="transmembrane region" description="Helical" evidence="7">
    <location>
        <begin position="37"/>
        <end position="57"/>
    </location>
</feature>
<dbReference type="PANTHER" id="PTHR43227:SF8">
    <property type="entry name" value="DIACETYLCHITOBIOSE UPTAKE SYSTEM PERMEASE PROTEIN DASB"/>
    <property type="match status" value="1"/>
</dbReference>
<evidence type="ECO:0000256" key="7">
    <source>
        <dbReference type="RuleBase" id="RU363032"/>
    </source>
</evidence>
<dbReference type="Gene3D" id="1.10.3720.10">
    <property type="entry name" value="MetI-like"/>
    <property type="match status" value="1"/>
</dbReference>
<feature type="transmembrane region" description="Helical" evidence="7">
    <location>
        <begin position="294"/>
        <end position="316"/>
    </location>
</feature>
<feature type="transmembrane region" description="Helical" evidence="7">
    <location>
        <begin position="188"/>
        <end position="212"/>
    </location>
</feature>
<dbReference type="Pfam" id="PF00528">
    <property type="entry name" value="BPD_transp_1"/>
    <property type="match status" value="1"/>
</dbReference>
<evidence type="ECO:0000259" key="9">
    <source>
        <dbReference type="PROSITE" id="PS50928"/>
    </source>
</evidence>
<accession>A0A931D6J9</accession>
<comment type="caution">
    <text evidence="10">The sequence shown here is derived from an EMBL/GenBank/DDBJ whole genome shotgun (WGS) entry which is preliminary data.</text>
</comment>
<evidence type="ECO:0000256" key="6">
    <source>
        <dbReference type="ARBA" id="ARBA00023136"/>
    </source>
</evidence>
<evidence type="ECO:0000256" key="4">
    <source>
        <dbReference type="ARBA" id="ARBA00022692"/>
    </source>
</evidence>
<dbReference type="RefSeq" id="WP_196835913.1">
    <property type="nucleotide sequence ID" value="NZ_JADOTZ010000001.1"/>
</dbReference>
<dbReference type="GO" id="GO:0005886">
    <property type="term" value="C:plasma membrane"/>
    <property type="evidence" value="ECO:0007669"/>
    <property type="project" value="UniProtKB-SubCell"/>
</dbReference>
<feature type="transmembrane region" description="Helical" evidence="7">
    <location>
        <begin position="95"/>
        <end position="121"/>
    </location>
</feature>
<evidence type="ECO:0000256" key="5">
    <source>
        <dbReference type="ARBA" id="ARBA00022989"/>
    </source>
</evidence>
<feature type="domain" description="ABC transmembrane type-1" evidence="9">
    <location>
        <begin position="99"/>
        <end position="315"/>
    </location>
</feature>
<dbReference type="CDD" id="cd06261">
    <property type="entry name" value="TM_PBP2"/>
    <property type="match status" value="1"/>
</dbReference>
<evidence type="ECO:0000256" key="3">
    <source>
        <dbReference type="ARBA" id="ARBA00022475"/>
    </source>
</evidence>
<keyword evidence="3" id="KW-1003">Cell membrane</keyword>
<dbReference type="PANTHER" id="PTHR43227">
    <property type="entry name" value="BLL4140 PROTEIN"/>
    <property type="match status" value="1"/>
</dbReference>
<dbReference type="InterPro" id="IPR035906">
    <property type="entry name" value="MetI-like_sf"/>
</dbReference>
<dbReference type="SUPFAM" id="SSF161098">
    <property type="entry name" value="MetI-like"/>
    <property type="match status" value="1"/>
</dbReference>
<protein>
    <submittedName>
        <fullName evidence="10">N,N'-diacetylchitobiose transport system permease protein</fullName>
    </submittedName>
</protein>
<proteinExistence type="inferred from homology"/>
<keyword evidence="2 7" id="KW-0813">Transport</keyword>
<dbReference type="Proteomes" id="UP000625033">
    <property type="component" value="Unassembled WGS sequence"/>
</dbReference>
<feature type="transmembrane region" description="Helical" evidence="7">
    <location>
        <begin position="233"/>
        <end position="256"/>
    </location>
</feature>
<dbReference type="InterPro" id="IPR050809">
    <property type="entry name" value="UgpAE/MalFG_permease"/>
</dbReference>
<evidence type="ECO:0000313" key="11">
    <source>
        <dbReference type="Proteomes" id="UP000625033"/>
    </source>
</evidence>
<evidence type="ECO:0000256" key="2">
    <source>
        <dbReference type="ARBA" id="ARBA00022448"/>
    </source>
</evidence>
<gene>
    <name evidence="10" type="ORF">IW252_001392</name>
</gene>
<keyword evidence="5 7" id="KW-1133">Transmembrane helix</keyword>
<sequence length="324" mass="35663">MSIHAPAPEGHAVRQDPPGEAPESAPAREPRRRRSRVPALLILPTLLILIAALGYPIGWQLVTSMQKFGLTQQFGAPPEFVGFANYAALLTDTNFWVVLGRSLLFCFLAASLTVVIGFLLAVLMKQVGTVARLILQISMLLAWSMPIVAAMTVWVWLVDWRRGVLNWLLTRVGFDAEGHNWLAEPVTFFAIALIIVVWMSVPFVALSIYAGLSQISDEVMEAAEMDGAAGFQRIRYIIMPLVAPVLSIVMLLQIIWDLRVFTQIKLLQDAGGVANETNLLGTYIYQMGVGAGDFGTASAVSVLMLVITVAISWYYVRSLMKEEN</sequence>
<dbReference type="PROSITE" id="PS50928">
    <property type="entry name" value="ABC_TM1"/>
    <property type="match status" value="1"/>
</dbReference>
<comment type="similarity">
    <text evidence="7">Belongs to the binding-protein-dependent transport system permease family.</text>
</comment>
<dbReference type="EMBL" id="JADOTZ010000001">
    <property type="protein sequence ID" value="MBG6084625.1"/>
    <property type="molecule type" value="Genomic_DNA"/>
</dbReference>
<evidence type="ECO:0000256" key="1">
    <source>
        <dbReference type="ARBA" id="ARBA00004651"/>
    </source>
</evidence>
<dbReference type="InterPro" id="IPR000515">
    <property type="entry name" value="MetI-like"/>
</dbReference>
<reference evidence="10" key="1">
    <citation type="submission" date="2020-11" db="EMBL/GenBank/DDBJ databases">
        <title>Sequencing the genomes of 1000 actinobacteria strains.</title>
        <authorList>
            <person name="Klenk H.-P."/>
        </authorList>
    </citation>
    <scope>NUCLEOTIDE SEQUENCE</scope>
    <source>
        <strain evidence="10">DSM 26152</strain>
    </source>
</reference>
<feature type="region of interest" description="Disordered" evidence="8">
    <location>
        <begin position="1"/>
        <end position="32"/>
    </location>
</feature>
<organism evidence="10 11">
    <name type="scientific">Zhihengliuella flava</name>
    <dbReference type="NCBI Taxonomy" id="1285193"/>
    <lineage>
        <taxon>Bacteria</taxon>
        <taxon>Bacillati</taxon>
        <taxon>Actinomycetota</taxon>
        <taxon>Actinomycetes</taxon>
        <taxon>Micrococcales</taxon>
        <taxon>Micrococcaceae</taxon>
        <taxon>Zhihengliuella</taxon>
    </lineage>
</organism>
<name>A0A931D6J9_9MICC</name>
<feature type="transmembrane region" description="Helical" evidence="7">
    <location>
        <begin position="133"/>
        <end position="157"/>
    </location>
</feature>
<dbReference type="AlphaFoldDB" id="A0A931D6J9"/>
<dbReference type="GO" id="GO:0055085">
    <property type="term" value="P:transmembrane transport"/>
    <property type="evidence" value="ECO:0007669"/>
    <property type="project" value="InterPro"/>
</dbReference>
<evidence type="ECO:0000256" key="8">
    <source>
        <dbReference type="SAM" id="MobiDB-lite"/>
    </source>
</evidence>
<keyword evidence="11" id="KW-1185">Reference proteome</keyword>
<keyword evidence="4 7" id="KW-0812">Transmembrane</keyword>
<evidence type="ECO:0000313" key="10">
    <source>
        <dbReference type="EMBL" id="MBG6084625.1"/>
    </source>
</evidence>
<keyword evidence="6 7" id="KW-0472">Membrane</keyword>